<gene>
    <name evidence="1" type="ORF">F4820DRAFT_455310</name>
</gene>
<name>A0ACB9ZGL6_9PEZI</name>
<keyword evidence="2" id="KW-1185">Reference proteome</keyword>
<dbReference type="Proteomes" id="UP001497700">
    <property type="component" value="Unassembled WGS sequence"/>
</dbReference>
<sequence>MTSTQDSTERFQDIKYDQLENPSSPSRSRIEVLRSKLWPFATGVITTLFIFLLVLLVRPSLTTQTKTSQEIEDEDWNHCGRSSAVAMARDCLMEPNFYGFFPSRCVFPELTEQYPVFDDRTWYSDVNLTQEIPTKDLWEGKHVKIYTKRMHGEHCLFQWRKLRYGMENEKEFLDTKTFSGHHAKHCADQLSERCEGAEDKTEVELGFYHCKKTIW</sequence>
<reference evidence="1 2" key="1">
    <citation type="journal article" date="2022" name="New Phytol.">
        <title>Ecological generalism drives hyperdiversity of secondary metabolite gene clusters in xylarialean endophytes.</title>
        <authorList>
            <person name="Franco M.E.E."/>
            <person name="Wisecaver J.H."/>
            <person name="Arnold A.E."/>
            <person name="Ju Y.M."/>
            <person name="Slot J.C."/>
            <person name="Ahrendt S."/>
            <person name="Moore L.P."/>
            <person name="Eastman K.E."/>
            <person name="Scott K."/>
            <person name="Konkel Z."/>
            <person name="Mondo S.J."/>
            <person name="Kuo A."/>
            <person name="Hayes R.D."/>
            <person name="Haridas S."/>
            <person name="Andreopoulos B."/>
            <person name="Riley R."/>
            <person name="LaButti K."/>
            <person name="Pangilinan J."/>
            <person name="Lipzen A."/>
            <person name="Amirebrahimi M."/>
            <person name="Yan J."/>
            <person name="Adam C."/>
            <person name="Keymanesh K."/>
            <person name="Ng V."/>
            <person name="Louie K."/>
            <person name="Northen T."/>
            <person name="Drula E."/>
            <person name="Henrissat B."/>
            <person name="Hsieh H.M."/>
            <person name="Youens-Clark K."/>
            <person name="Lutzoni F."/>
            <person name="Miadlikowska J."/>
            <person name="Eastwood D.C."/>
            <person name="Hamelin R.C."/>
            <person name="Grigoriev I.V."/>
            <person name="U'Ren J.M."/>
        </authorList>
    </citation>
    <scope>NUCLEOTIDE SEQUENCE [LARGE SCALE GENOMIC DNA]</scope>
    <source>
        <strain evidence="1 2">CBS 119005</strain>
    </source>
</reference>
<evidence type="ECO:0000313" key="1">
    <source>
        <dbReference type="EMBL" id="KAI4870512.1"/>
    </source>
</evidence>
<organism evidence="1 2">
    <name type="scientific">Hypoxylon rubiginosum</name>
    <dbReference type="NCBI Taxonomy" id="110542"/>
    <lineage>
        <taxon>Eukaryota</taxon>
        <taxon>Fungi</taxon>
        <taxon>Dikarya</taxon>
        <taxon>Ascomycota</taxon>
        <taxon>Pezizomycotina</taxon>
        <taxon>Sordariomycetes</taxon>
        <taxon>Xylariomycetidae</taxon>
        <taxon>Xylariales</taxon>
        <taxon>Hypoxylaceae</taxon>
        <taxon>Hypoxylon</taxon>
    </lineage>
</organism>
<protein>
    <submittedName>
        <fullName evidence="1">Uncharacterized protein</fullName>
    </submittedName>
</protein>
<proteinExistence type="predicted"/>
<comment type="caution">
    <text evidence="1">The sequence shown here is derived from an EMBL/GenBank/DDBJ whole genome shotgun (WGS) entry which is preliminary data.</text>
</comment>
<dbReference type="EMBL" id="MU393424">
    <property type="protein sequence ID" value="KAI4870512.1"/>
    <property type="molecule type" value="Genomic_DNA"/>
</dbReference>
<accession>A0ACB9ZGL6</accession>
<evidence type="ECO:0000313" key="2">
    <source>
        <dbReference type="Proteomes" id="UP001497700"/>
    </source>
</evidence>